<evidence type="ECO:0000313" key="1">
    <source>
        <dbReference type="EMBL" id="RDX48674.1"/>
    </source>
</evidence>
<accession>A0A371D804</accession>
<evidence type="ECO:0000313" key="2">
    <source>
        <dbReference type="Proteomes" id="UP000256964"/>
    </source>
</evidence>
<name>A0A371D804_9APHY</name>
<dbReference type="AlphaFoldDB" id="A0A371D804"/>
<protein>
    <submittedName>
        <fullName evidence="1">Uncharacterized protein</fullName>
    </submittedName>
</protein>
<dbReference type="Proteomes" id="UP000256964">
    <property type="component" value="Unassembled WGS sequence"/>
</dbReference>
<keyword evidence="2" id="KW-1185">Reference proteome</keyword>
<organism evidence="1 2">
    <name type="scientific">Lentinus brumalis</name>
    <dbReference type="NCBI Taxonomy" id="2498619"/>
    <lineage>
        <taxon>Eukaryota</taxon>
        <taxon>Fungi</taxon>
        <taxon>Dikarya</taxon>
        <taxon>Basidiomycota</taxon>
        <taxon>Agaricomycotina</taxon>
        <taxon>Agaricomycetes</taxon>
        <taxon>Polyporales</taxon>
        <taxon>Polyporaceae</taxon>
        <taxon>Lentinus</taxon>
    </lineage>
</organism>
<reference evidence="1 2" key="1">
    <citation type="journal article" date="2018" name="Biotechnol. Biofuels">
        <title>Integrative visual omics of the white-rot fungus Polyporus brumalis exposes the biotechnological potential of its oxidative enzymes for delignifying raw plant biomass.</title>
        <authorList>
            <person name="Miyauchi S."/>
            <person name="Rancon A."/>
            <person name="Drula E."/>
            <person name="Hage H."/>
            <person name="Chaduli D."/>
            <person name="Favel A."/>
            <person name="Grisel S."/>
            <person name="Henrissat B."/>
            <person name="Herpoel-Gimbert I."/>
            <person name="Ruiz-Duenas F.J."/>
            <person name="Chevret D."/>
            <person name="Hainaut M."/>
            <person name="Lin J."/>
            <person name="Wang M."/>
            <person name="Pangilinan J."/>
            <person name="Lipzen A."/>
            <person name="Lesage-Meessen L."/>
            <person name="Navarro D."/>
            <person name="Riley R."/>
            <person name="Grigoriev I.V."/>
            <person name="Zhou S."/>
            <person name="Raouche S."/>
            <person name="Rosso M.N."/>
        </authorList>
    </citation>
    <scope>NUCLEOTIDE SEQUENCE [LARGE SCALE GENOMIC DNA]</scope>
    <source>
        <strain evidence="1 2">BRFM 1820</strain>
    </source>
</reference>
<dbReference type="EMBL" id="KZ857410">
    <property type="protein sequence ID" value="RDX48674.1"/>
    <property type="molecule type" value="Genomic_DNA"/>
</dbReference>
<proteinExistence type="predicted"/>
<gene>
    <name evidence="1" type="ORF">OH76DRAFT_647430</name>
</gene>
<sequence length="116" mass="12626">MLIWTLLSLQSTYATTVKTLRSAACDAKNEPCWCTVRLGGRGQILCGTSPSSMLQTIPLSALLDCTPIATLSLHLSSLRIDVASRTSSPPGCRRKLRKWALASHGLIHPPRPRTPF</sequence>